<dbReference type="AlphaFoldDB" id="A0A078HNQ3"/>
<evidence type="ECO:0000313" key="2">
    <source>
        <dbReference type="EMBL" id="CDY39216.1"/>
    </source>
</evidence>
<dbReference type="Gene3D" id="1.10.8.60">
    <property type="match status" value="1"/>
</dbReference>
<dbReference type="PROSITE" id="PS51512">
    <property type="entry name" value="DFDF"/>
    <property type="match status" value="1"/>
</dbReference>
<proteinExistence type="predicted"/>
<evidence type="ECO:0000259" key="1">
    <source>
        <dbReference type="PROSITE" id="PS51512"/>
    </source>
</evidence>
<dbReference type="Gramene" id="CDY39216">
    <property type="protein sequence ID" value="CDY39216"/>
    <property type="gene ID" value="GSBRNA2T00067435001"/>
</dbReference>
<sequence length="147" mass="16709">MQSKISNPINNCNFARKKKKAISKDDFLSEEERLFILKTEVESLKELKEHTYLFDGTVDLNVLAAKTMNATRGHLKTLVGTACAFVIRAEDKKRGHEVPSGEVLTVTMEDFDFAWGLVKQIDPAEFEKKKSFEASEKEDVRLSQARI</sequence>
<organism evidence="2 3">
    <name type="scientific">Brassica napus</name>
    <name type="common">Rape</name>
    <dbReference type="NCBI Taxonomy" id="3708"/>
    <lineage>
        <taxon>Eukaryota</taxon>
        <taxon>Viridiplantae</taxon>
        <taxon>Streptophyta</taxon>
        <taxon>Embryophyta</taxon>
        <taxon>Tracheophyta</taxon>
        <taxon>Spermatophyta</taxon>
        <taxon>Magnoliopsida</taxon>
        <taxon>eudicotyledons</taxon>
        <taxon>Gunneridae</taxon>
        <taxon>Pentapetalae</taxon>
        <taxon>rosids</taxon>
        <taxon>malvids</taxon>
        <taxon>Brassicales</taxon>
        <taxon>Brassicaceae</taxon>
        <taxon>Brassiceae</taxon>
        <taxon>Brassica</taxon>
    </lineage>
</organism>
<dbReference type="Proteomes" id="UP000028999">
    <property type="component" value="Unassembled WGS sequence"/>
</dbReference>
<protein>
    <submittedName>
        <fullName evidence="2">BnaA03g50280D protein</fullName>
    </submittedName>
</protein>
<keyword evidence="3" id="KW-1185">Reference proteome</keyword>
<dbReference type="EMBL" id="LK032443">
    <property type="protein sequence ID" value="CDY39216.1"/>
    <property type="molecule type" value="Genomic_DNA"/>
</dbReference>
<dbReference type="OMA" id="NNCNFAR"/>
<reference evidence="2 3" key="1">
    <citation type="journal article" date="2014" name="Science">
        <title>Plant genetics. Early allopolyploid evolution in the post-Neolithic Brassica napus oilseed genome.</title>
        <authorList>
            <person name="Chalhoub B."/>
            <person name="Denoeud F."/>
            <person name="Liu S."/>
            <person name="Parkin I.A."/>
            <person name="Tang H."/>
            <person name="Wang X."/>
            <person name="Chiquet J."/>
            <person name="Belcram H."/>
            <person name="Tong C."/>
            <person name="Samans B."/>
            <person name="Correa M."/>
            <person name="Da Silva C."/>
            <person name="Just J."/>
            <person name="Falentin C."/>
            <person name="Koh C.S."/>
            <person name="Le Clainche I."/>
            <person name="Bernard M."/>
            <person name="Bento P."/>
            <person name="Noel B."/>
            <person name="Labadie K."/>
            <person name="Alberti A."/>
            <person name="Charles M."/>
            <person name="Arnaud D."/>
            <person name="Guo H."/>
            <person name="Daviaud C."/>
            <person name="Alamery S."/>
            <person name="Jabbari K."/>
            <person name="Zhao M."/>
            <person name="Edger P.P."/>
            <person name="Chelaifa H."/>
            <person name="Tack D."/>
            <person name="Lassalle G."/>
            <person name="Mestiri I."/>
            <person name="Schnel N."/>
            <person name="Le Paslier M.C."/>
            <person name="Fan G."/>
            <person name="Renault V."/>
            <person name="Bayer P.E."/>
            <person name="Golicz A.A."/>
            <person name="Manoli S."/>
            <person name="Lee T.H."/>
            <person name="Thi V.H."/>
            <person name="Chalabi S."/>
            <person name="Hu Q."/>
            <person name="Fan C."/>
            <person name="Tollenaere R."/>
            <person name="Lu Y."/>
            <person name="Battail C."/>
            <person name="Shen J."/>
            <person name="Sidebottom C.H."/>
            <person name="Wang X."/>
            <person name="Canaguier A."/>
            <person name="Chauveau A."/>
            <person name="Berard A."/>
            <person name="Deniot G."/>
            <person name="Guan M."/>
            <person name="Liu Z."/>
            <person name="Sun F."/>
            <person name="Lim Y.P."/>
            <person name="Lyons E."/>
            <person name="Town C.D."/>
            <person name="Bancroft I."/>
            <person name="Wang X."/>
            <person name="Meng J."/>
            <person name="Ma J."/>
            <person name="Pires J.C."/>
            <person name="King G.J."/>
            <person name="Brunel D."/>
            <person name="Delourme R."/>
            <person name="Renard M."/>
            <person name="Aury J.M."/>
            <person name="Adams K.L."/>
            <person name="Batley J."/>
            <person name="Snowdon R.J."/>
            <person name="Tost J."/>
            <person name="Edwards D."/>
            <person name="Zhou Y."/>
            <person name="Hua W."/>
            <person name="Sharpe A.G."/>
            <person name="Paterson A.H."/>
            <person name="Guan C."/>
            <person name="Wincker P."/>
        </authorList>
    </citation>
    <scope>NUCLEOTIDE SEQUENCE [LARGE SCALE GENOMIC DNA]</scope>
    <source>
        <strain evidence="3">cv. Darmor-bzh</strain>
    </source>
</reference>
<accession>A0A078HNQ3</accession>
<evidence type="ECO:0000313" key="3">
    <source>
        <dbReference type="Proteomes" id="UP000028999"/>
    </source>
</evidence>
<name>A0A078HNQ3_BRANA</name>
<dbReference type="PaxDb" id="3708-A0A078HNQ3"/>
<gene>
    <name evidence="2" type="primary">BnaA03g50280D</name>
    <name evidence="2" type="ORF">GSBRNA2T00067435001</name>
</gene>
<feature type="domain" description="DFDF" evidence="1">
    <location>
        <begin position="99"/>
        <end position="141"/>
    </location>
</feature>
<dbReference type="InterPro" id="IPR025762">
    <property type="entry name" value="DFDF"/>
</dbReference>